<protein>
    <submittedName>
        <fullName evidence="1">Uncharacterized protein</fullName>
    </submittedName>
</protein>
<dbReference type="EMBL" id="JXSL01000019">
    <property type="protein sequence ID" value="KIM00338.1"/>
    <property type="molecule type" value="Genomic_DNA"/>
</dbReference>
<keyword evidence="2" id="KW-1185">Reference proteome</keyword>
<reference evidence="1 2" key="1">
    <citation type="submission" date="2015-01" db="EMBL/GenBank/DDBJ databases">
        <title>Genome Sequence of Magnetospirillum magnetotacticum Strain MS-1.</title>
        <authorList>
            <person name="Marinov G.K."/>
            <person name="Smalley M.D."/>
            <person name="DeSalvo G."/>
        </authorList>
    </citation>
    <scope>NUCLEOTIDE SEQUENCE [LARGE SCALE GENOMIC DNA]</scope>
    <source>
        <strain evidence="1 2">MS-1</strain>
    </source>
</reference>
<gene>
    <name evidence="1" type="ORF">CCC_01493</name>
</gene>
<proteinExistence type="predicted"/>
<comment type="caution">
    <text evidence="1">The sequence shown here is derived from an EMBL/GenBank/DDBJ whole genome shotgun (WGS) entry which is preliminary data.</text>
</comment>
<evidence type="ECO:0000313" key="1">
    <source>
        <dbReference type="EMBL" id="KIM00338.1"/>
    </source>
</evidence>
<name>A0A0C2UFP0_PARME</name>
<organism evidence="1 2">
    <name type="scientific">Paramagnetospirillum magnetotacticum MS-1</name>
    <dbReference type="NCBI Taxonomy" id="272627"/>
    <lineage>
        <taxon>Bacteria</taxon>
        <taxon>Pseudomonadati</taxon>
        <taxon>Pseudomonadota</taxon>
        <taxon>Alphaproteobacteria</taxon>
        <taxon>Rhodospirillales</taxon>
        <taxon>Magnetospirillaceae</taxon>
        <taxon>Paramagnetospirillum</taxon>
    </lineage>
</organism>
<dbReference type="STRING" id="272627.CCC_01493"/>
<dbReference type="Proteomes" id="UP000031971">
    <property type="component" value="Unassembled WGS sequence"/>
</dbReference>
<accession>A0A0C2UFP0</accession>
<dbReference type="AlphaFoldDB" id="A0A0C2UFP0"/>
<sequence>MQLAGLAMILAGLAGAEFMAIMGGILAAVSGWGLKALLVTGAAFTRGPRITHTPVRGRGISRTVEA</sequence>
<evidence type="ECO:0000313" key="2">
    <source>
        <dbReference type="Proteomes" id="UP000031971"/>
    </source>
</evidence>